<keyword evidence="4 5" id="KW-0472">Membrane</keyword>
<dbReference type="InterPro" id="IPR012340">
    <property type="entry name" value="NA-bd_OB-fold"/>
</dbReference>
<reference evidence="7" key="1">
    <citation type="submission" date="2018-06" db="EMBL/GenBank/DDBJ databases">
        <authorList>
            <person name="Zhirakovskaya E."/>
        </authorList>
    </citation>
    <scope>NUCLEOTIDE SEQUENCE</scope>
</reference>
<feature type="transmembrane region" description="Helical" evidence="5">
    <location>
        <begin position="12"/>
        <end position="45"/>
    </location>
</feature>
<sequence length="150" mass="16832">MENILNFFGPWTWFIIGVVLLLFELAATGVFFIWLGAAAIVTGLIDLIIPMSWQIELAVFASLSVIFVLVGRPIVMKRINLETDQPNLNKRNQNFIGRRYQLSEPVKGGRGTLKINDTLWRIRGEDSPQGTWVKITAVDGMELVVEADEG</sequence>
<comment type="subcellular location">
    <subcellularLocation>
        <location evidence="1">Membrane</location>
        <topology evidence="1">Multi-pass membrane protein</topology>
    </subcellularLocation>
</comment>
<name>A0A3B0SKK8_9ZZZZ</name>
<evidence type="ECO:0000259" key="6">
    <source>
        <dbReference type="Pfam" id="PF01957"/>
    </source>
</evidence>
<evidence type="ECO:0000256" key="4">
    <source>
        <dbReference type="ARBA" id="ARBA00023136"/>
    </source>
</evidence>
<dbReference type="InterPro" id="IPR002810">
    <property type="entry name" value="NfeD-like_C"/>
</dbReference>
<dbReference type="PANTHER" id="PTHR33507:SF3">
    <property type="entry name" value="INNER MEMBRANE PROTEIN YBBJ"/>
    <property type="match status" value="1"/>
</dbReference>
<accession>A0A3B0SKK8</accession>
<evidence type="ECO:0000313" key="7">
    <source>
        <dbReference type="EMBL" id="VAW01517.1"/>
    </source>
</evidence>
<dbReference type="PANTHER" id="PTHR33507">
    <property type="entry name" value="INNER MEMBRANE PROTEIN YBBJ"/>
    <property type="match status" value="1"/>
</dbReference>
<dbReference type="InterPro" id="IPR052165">
    <property type="entry name" value="Membrane_assoc_protease"/>
</dbReference>
<proteinExistence type="predicted"/>
<dbReference type="GO" id="GO:0005886">
    <property type="term" value="C:plasma membrane"/>
    <property type="evidence" value="ECO:0007669"/>
    <property type="project" value="TreeGrafter"/>
</dbReference>
<evidence type="ECO:0000256" key="5">
    <source>
        <dbReference type="SAM" id="Phobius"/>
    </source>
</evidence>
<feature type="transmembrane region" description="Helical" evidence="5">
    <location>
        <begin position="51"/>
        <end position="70"/>
    </location>
</feature>
<evidence type="ECO:0000256" key="3">
    <source>
        <dbReference type="ARBA" id="ARBA00022989"/>
    </source>
</evidence>
<dbReference type="Pfam" id="PF01957">
    <property type="entry name" value="NfeD"/>
    <property type="match status" value="1"/>
</dbReference>
<keyword evidence="3 5" id="KW-1133">Transmembrane helix</keyword>
<evidence type="ECO:0000256" key="1">
    <source>
        <dbReference type="ARBA" id="ARBA00004141"/>
    </source>
</evidence>
<keyword evidence="2 5" id="KW-0812">Transmembrane</keyword>
<evidence type="ECO:0000256" key="2">
    <source>
        <dbReference type="ARBA" id="ARBA00022692"/>
    </source>
</evidence>
<protein>
    <recommendedName>
        <fullName evidence="6">NfeD-like C-terminal domain-containing protein</fullName>
    </recommendedName>
</protein>
<dbReference type="EMBL" id="UOEC01000187">
    <property type="protein sequence ID" value="VAW01517.1"/>
    <property type="molecule type" value="Genomic_DNA"/>
</dbReference>
<dbReference type="AlphaFoldDB" id="A0A3B0SKK8"/>
<gene>
    <name evidence="7" type="ORF">MNBD_ALPHA08-1376</name>
</gene>
<dbReference type="Gene3D" id="2.40.50.140">
    <property type="entry name" value="Nucleic acid-binding proteins"/>
    <property type="match status" value="1"/>
</dbReference>
<feature type="domain" description="NfeD-like C-terminal" evidence="6">
    <location>
        <begin position="95"/>
        <end position="146"/>
    </location>
</feature>
<organism evidence="7">
    <name type="scientific">hydrothermal vent metagenome</name>
    <dbReference type="NCBI Taxonomy" id="652676"/>
    <lineage>
        <taxon>unclassified sequences</taxon>
        <taxon>metagenomes</taxon>
        <taxon>ecological metagenomes</taxon>
    </lineage>
</organism>